<proteinExistence type="predicted"/>
<feature type="transmembrane region" description="Helical" evidence="1">
    <location>
        <begin position="21"/>
        <end position="41"/>
    </location>
</feature>
<keyword evidence="1" id="KW-0472">Membrane</keyword>
<evidence type="ECO:0000256" key="1">
    <source>
        <dbReference type="SAM" id="Phobius"/>
    </source>
</evidence>
<name>A0A2H0RBB2_UNCKA</name>
<keyword evidence="1" id="KW-1133">Transmembrane helix</keyword>
<evidence type="ECO:0000313" key="2">
    <source>
        <dbReference type="EMBL" id="PIR43819.1"/>
    </source>
</evidence>
<reference evidence="2 3" key="1">
    <citation type="submission" date="2017-09" db="EMBL/GenBank/DDBJ databases">
        <title>Depth-based differentiation of microbial function through sediment-hosted aquifers and enrichment of novel symbionts in the deep terrestrial subsurface.</title>
        <authorList>
            <person name="Probst A.J."/>
            <person name="Ladd B."/>
            <person name="Jarett J.K."/>
            <person name="Geller-Mcgrath D.E."/>
            <person name="Sieber C.M."/>
            <person name="Emerson J.B."/>
            <person name="Anantharaman K."/>
            <person name="Thomas B.C."/>
            <person name="Malmstrom R."/>
            <person name="Stieglmeier M."/>
            <person name="Klingl A."/>
            <person name="Woyke T."/>
            <person name="Ryan C.M."/>
            <person name="Banfield J.F."/>
        </authorList>
    </citation>
    <scope>NUCLEOTIDE SEQUENCE [LARGE SCALE GENOMIC DNA]</scope>
    <source>
        <strain evidence="2">CG10_big_fil_rev_8_21_14_0_10_32_10</strain>
    </source>
</reference>
<protein>
    <submittedName>
        <fullName evidence="2">Uncharacterized protein</fullName>
    </submittedName>
</protein>
<gene>
    <name evidence="2" type="ORF">COV24_00750</name>
</gene>
<dbReference type="EMBL" id="PCXU01000010">
    <property type="protein sequence ID" value="PIR43819.1"/>
    <property type="molecule type" value="Genomic_DNA"/>
</dbReference>
<organism evidence="2 3">
    <name type="scientific">candidate division WWE3 bacterium CG10_big_fil_rev_8_21_14_0_10_32_10</name>
    <dbReference type="NCBI Taxonomy" id="1975090"/>
    <lineage>
        <taxon>Bacteria</taxon>
        <taxon>Katanobacteria</taxon>
    </lineage>
</organism>
<sequence>MGLNNRAEMSKYQGERLSKSSALVQATLASMLLLVVGTAIYDKINIQPDIAESNITKPPVEIIYASFYLDGKQILLPSLSIDTWELGGGFGKNPDDPNKTRYMRIDLVDKKSKEPIQEPYYLYNDNIKTLEYEEQEPHTVIIPMCQWGEIENLESFLIFPVERFRGTELRITYGVVNESIGYYFDGSHIVEDFENKVFGAQAIINNLQ</sequence>
<dbReference type="AlphaFoldDB" id="A0A2H0RBB2"/>
<comment type="caution">
    <text evidence="2">The sequence shown here is derived from an EMBL/GenBank/DDBJ whole genome shotgun (WGS) entry which is preliminary data.</text>
</comment>
<keyword evidence="1" id="KW-0812">Transmembrane</keyword>
<dbReference type="Proteomes" id="UP000230214">
    <property type="component" value="Unassembled WGS sequence"/>
</dbReference>
<evidence type="ECO:0000313" key="3">
    <source>
        <dbReference type="Proteomes" id="UP000230214"/>
    </source>
</evidence>
<accession>A0A2H0RBB2</accession>